<proteinExistence type="predicted"/>
<sequence length="747" mass="80143">MVGRRPGGRKPVNKAGGNASDSGDNNDISAAESDSYGGENRQISAQEEADLSSALIAKLLAEDSGGGSHYRGYYDDYSNGAALGETYDDGASRSEADDDWDPSRKKQRVPRAGRPRKLPVGRSVGRSGNGSGSGSELSDGESKKKPKRPKKSAAAAAPKKERPPPLPVAPGQYRSGAYTDEEELKFNEGLELYGRSWGEISTHVVTRDAKSIRSHAQKYFIKLFRDSVPLPAKVRESGEGYTLSGRPLDPNSAAARPYLQHVMQLDPAPLKAPKPATAPVCKPETEAESAHTSDSTAEPTAEHGVSAAHAPTALASDTSEESRPAENLNAVSNSDEGASASTEVTETTDKGPATLDNTAAPEPPLPKSPVRTEYAMSRPQRNHARPVTLHYEDPHQMVRCTPFLGQPLSGATGSQPFKLVVHTNAQLQMDFHAHLMLSEVIGLLGGIWDAGKKVLTVTRAFPCEALESEDAHTNVEMDPGSELVVRHQIMDAGLRVVGWYHSHPTFRPDPSIIDIENQTAYQALFRDNESSEEPFVGAIVGPYDSELPGPVSVFNWFYVGKSAVDRGHPKRLMVETMPDKGLPATEQHILLQLLDSARELKNHAVLEEAWRPSSTELRSLKMAVSLAHRMPWLAAAPRCDSGPGTPTVLAGHTAVEAKLLPELSAEAALADSASDCTAAGGSDHLDIEKRISPACLLAGQCAVQDQFLAALSSRFAVGVFKTGPDGRVADPLGLKRVYAAYFMQWSA</sequence>
<keyword evidence="2" id="KW-1185">Reference proteome</keyword>
<organism evidence="1 2">
    <name type="scientific">Kickxella alabastrina</name>
    <dbReference type="NCBI Taxonomy" id="61397"/>
    <lineage>
        <taxon>Eukaryota</taxon>
        <taxon>Fungi</taxon>
        <taxon>Fungi incertae sedis</taxon>
        <taxon>Zoopagomycota</taxon>
        <taxon>Kickxellomycotina</taxon>
        <taxon>Kickxellomycetes</taxon>
        <taxon>Kickxellales</taxon>
        <taxon>Kickxellaceae</taxon>
        <taxon>Kickxella</taxon>
    </lineage>
</organism>
<reference evidence="1" key="1">
    <citation type="submission" date="2022-07" db="EMBL/GenBank/DDBJ databases">
        <title>Phylogenomic reconstructions and comparative analyses of Kickxellomycotina fungi.</title>
        <authorList>
            <person name="Reynolds N.K."/>
            <person name="Stajich J.E."/>
            <person name="Barry K."/>
            <person name="Grigoriev I.V."/>
            <person name="Crous P."/>
            <person name="Smith M.E."/>
        </authorList>
    </citation>
    <scope>NUCLEOTIDE SEQUENCE</scope>
    <source>
        <strain evidence="1">Benny 63K</strain>
    </source>
</reference>
<evidence type="ECO:0000313" key="1">
    <source>
        <dbReference type="EMBL" id="KAJ1893648.1"/>
    </source>
</evidence>
<protein>
    <submittedName>
        <fullName evidence="1">Uncharacterized protein</fullName>
    </submittedName>
</protein>
<evidence type="ECO:0000313" key="2">
    <source>
        <dbReference type="Proteomes" id="UP001150581"/>
    </source>
</evidence>
<accession>A0ACC1IEL1</accession>
<name>A0ACC1IEL1_9FUNG</name>
<dbReference type="EMBL" id="JANBPG010000806">
    <property type="protein sequence ID" value="KAJ1893648.1"/>
    <property type="molecule type" value="Genomic_DNA"/>
</dbReference>
<gene>
    <name evidence="1" type="ORF">LPJ66_005629</name>
</gene>
<comment type="caution">
    <text evidence="1">The sequence shown here is derived from an EMBL/GenBank/DDBJ whole genome shotgun (WGS) entry which is preliminary data.</text>
</comment>
<dbReference type="Proteomes" id="UP001150581">
    <property type="component" value="Unassembled WGS sequence"/>
</dbReference>